<evidence type="ECO:0000313" key="6">
    <source>
        <dbReference type="Proteomes" id="UP000317730"/>
    </source>
</evidence>
<dbReference type="InterPro" id="IPR044946">
    <property type="entry name" value="Restrct_endonuc_typeI_TRD_sf"/>
</dbReference>
<evidence type="ECO:0000256" key="3">
    <source>
        <dbReference type="ARBA" id="ARBA00023125"/>
    </source>
</evidence>
<evidence type="ECO:0000256" key="1">
    <source>
        <dbReference type="ARBA" id="ARBA00010923"/>
    </source>
</evidence>
<proteinExistence type="inferred from homology"/>
<sequence>MEEAARQLYKEWFIRFRFPGHEHVKIIDGVPEGWEMRSFDTLADFLNGFAFKPHHLGDAGLPIVKIPELKGGVLGKTPRYDGEGVPEKYLLNTGDLIFSWSGTLAIDFWCDGPAYLNQHLFKVMPYDDVSAAHLLVAIREAMVMFENQTVGATMKHIRRSALSDVKVPIPPVSLYSSFRDAVDSLYNQVVNLRSLSRNAAKARDLLLPKLMSGAIAV</sequence>
<comment type="similarity">
    <text evidence="1">Belongs to the type-I restriction system S methylase family.</text>
</comment>
<dbReference type="InterPro" id="IPR052021">
    <property type="entry name" value="Type-I_RS_S_subunit"/>
</dbReference>
<evidence type="ECO:0000256" key="2">
    <source>
        <dbReference type="ARBA" id="ARBA00022747"/>
    </source>
</evidence>
<dbReference type="PANTHER" id="PTHR30408">
    <property type="entry name" value="TYPE-1 RESTRICTION ENZYME ECOKI SPECIFICITY PROTEIN"/>
    <property type="match status" value="1"/>
</dbReference>
<evidence type="ECO:0000259" key="4">
    <source>
        <dbReference type="Pfam" id="PF01420"/>
    </source>
</evidence>
<gene>
    <name evidence="5" type="ORF">APE01nite_14700</name>
</gene>
<keyword evidence="2" id="KW-0680">Restriction system</keyword>
<feature type="domain" description="Type I restriction modification DNA specificity" evidence="4">
    <location>
        <begin position="31"/>
        <end position="172"/>
    </location>
</feature>
<keyword evidence="6" id="KW-1185">Reference proteome</keyword>
<reference evidence="5 6" key="1">
    <citation type="submission" date="2019-06" db="EMBL/GenBank/DDBJ databases">
        <title>Whole genome shotgun sequence of Acetobacter peroxydans NBRC 13755.</title>
        <authorList>
            <person name="Hosoyama A."/>
            <person name="Uohara A."/>
            <person name="Ohji S."/>
            <person name="Ichikawa N."/>
        </authorList>
    </citation>
    <scope>NUCLEOTIDE SEQUENCE [LARGE SCALE GENOMIC DNA]</scope>
    <source>
        <strain evidence="5 6">NBRC 13755</strain>
    </source>
</reference>
<dbReference type="PANTHER" id="PTHR30408:SF13">
    <property type="entry name" value="TYPE I RESTRICTION ENZYME HINDI SPECIFICITY SUBUNIT"/>
    <property type="match status" value="1"/>
</dbReference>
<dbReference type="EMBL" id="BJMV01000007">
    <property type="protein sequence ID" value="GEB85673.1"/>
    <property type="molecule type" value="Genomic_DNA"/>
</dbReference>
<dbReference type="Proteomes" id="UP000317730">
    <property type="component" value="Unassembled WGS sequence"/>
</dbReference>
<dbReference type="GO" id="GO:0009307">
    <property type="term" value="P:DNA restriction-modification system"/>
    <property type="evidence" value="ECO:0007669"/>
    <property type="project" value="UniProtKB-KW"/>
</dbReference>
<name>A0A4Y3TV51_9PROT</name>
<organism evidence="5 6">
    <name type="scientific">Acetobacter peroxydans</name>
    <dbReference type="NCBI Taxonomy" id="104098"/>
    <lineage>
        <taxon>Bacteria</taxon>
        <taxon>Pseudomonadati</taxon>
        <taxon>Pseudomonadota</taxon>
        <taxon>Alphaproteobacteria</taxon>
        <taxon>Acetobacterales</taxon>
        <taxon>Acetobacteraceae</taxon>
        <taxon>Acetobacter</taxon>
    </lineage>
</organism>
<dbReference type="CDD" id="cd17254">
    <property type="entry name" value="RMtype1_S_FclI-TRD1-CR1_like"/>
    <property type="match status" value="1"/>
</dbReference>
<dbReference type="InterPro" id="IPR000055">
    <property type="entry name" value="Restrct_endonuc_typeI_TRD"/>
</dbReference>
<evidence type="ECO:0000313" key="5">
    <source>
        <dbReference type="EMBL" id="GEB85673.1"/>
    </source>
</evidence>
<dbReference type="AlphaFoldDB" id="A0A4Y3TV51"/>
<protein>
    <recommendedName>
        <fullName evidence="4">Type I restriction modification DNA specificity domain-containing protein</fullName>
    </recommendedName>
</protein>
<dbReference type="SUPFAM" id="SSF116734">
    <property type="entry name" value="DNA methylase specificity domain"/>
    <property type="match status" value="1"/>
</dbReference>
<accession>A0A4Y3TV51</accession>
<dbReference type="GO" id="GO:0003677">
    <property type="term" value="F:DNA binding"/>
    <property type="evidence" value="ECO:0007669"/>
    <property type="project" value="UniProtKB-KW"/>
</dbReference>
<comment type="caution">
    <text evidence="5">The sequence shown here is derived from an EMBL/GenBank/DDBJ whole genome shotgun (WGS) entry which is preliminary data.</text>
</comment>
<dbReference type="Pfam" id="PF01420">
    <property type="entry name" value="Methylase_S"/>
    <property type="match status" value="1"/>
</dbReference>
<dbReference type="Gene3D" id="3.90.220.20">
    <property type="entry name" value="DNA methylase specificity domains"/>
    <property type="match status" value="1"/>
</dbReference>
<keyword evidence="3" id="KW-0238">DNA-binding</keyword>